<dbReference type="InterPro" id="IPR013087">
    <property type="entry name" value="Znf_C2H2_type"/>
</dbReference>
<dbReference type="PROSITE" id="PS00028">
    <property type="entry name" value="ZINC_FINGER_C2H2_1"/>
    <property type="match status" value="1"/>
</dbReference>
<dbReference type="Proteomes" id="UP000515123">
    <property type="component" value="Linkage group 6"/>
</dbReference>
<evidence type="ECO:0000313" key="6">
    <source>
        <dbReference type="RefSeq" id="XP_020089667.1"/>
    </source>
</evidence>
<reference evidence="5 6" key="2">
    <citation type="submission" date="2025-04" db="UniProtKB">
        <authorList>
            <consortium name="RefSeq"/>
        </authorList>
    </citation>
    <scope>IDENTIFICATION</scope>
    <source>
        <tissue evidence="5 6">Leaf</tissue>
    </source>
</reference>
<dbReference type="RefSeq" id="XP_020089666.1">
    <property type="nucleotide sequence ID" value="XM_020234077.1"/>
</dbReference>
<dbReference type="GO" id="GO:0008270">
    <property type="term" value="F:zinc ion binding"/>
    <property type="evidence" value="ECO:0007669"/>
    <property type="project" value="UniProtKB-KW"/>
</dbReference>
<keyword evidence="1" id="KW-0863">Zinc-finger</keyword>
<name>A0A6P5F0M5_ANACO</name>
<gene>
    <name evidence="5 6 7" type="primary">LOC109711157</name>
</gene>
<protein>
    <submittedName>
        <fullName evidence="5 6">Uncharacterized protein LOC109711157</fullName>
    </submittedName>
</protein>
<dbReference type="PROSITE" id="PS50157">
    <property type="entry name" value="ZINC_FINGER_C2H2_2"/>
    <property type="match status" value="1"/>
</dbReference>
<dbReference type="Gene3D" id="3.30.160.60">
    <property type="entry name" value="Classic Zinc Finger"/>
    <property type="match status" value="1"/>
</dbReference>
<evidence type="ECO:0000313" key="7">
    <source>
        <dbReference type="RefSeq" id="XP_020089668.1"/>
    </source>
</evidence>
<keyword evidence="1" id="KW-0862">Zinc</keyword>
<dbReference type="AlphaFoldDB" id="A0A6P5F0M5"/>
<proteinExistence type="predicted"/>
<evidence type="ECO:0000259" key="3">
    <source>
        <dbReference type="PROSITE" id="PS50157"/>
    </source>
</evidence>
<keyword evidence="4" id="KW-1185">Reference proteome</keyword>
<keyword evidence="1" id="KW-0479">Metal-binding</keyword>
<accession>A0A6P5F0M5</accession>
<evidence type="ECO:0000313" key="5">
    <source>
        <dbReference type="RefSeq" id="XP_020089666.1"/>
    </source>
</evidence>
<feature type="domain" description="C2H2-type" evidence="3">
    <location>
        <begin position="47"/>
        <end position="74"/>
    </location>
</feature>
<dbReference type="RefSeq" id="XP_020089667.1">
    <property type="nucleotide sequence ID" value="XM_020234078.1"/>
</dbReference>
<organism evidence="5">
    <name type="scientific">Ananas comosus</name>
    <name type="common">Pineapple</name>
    <name type="synonym">Ananas ananas</name>
    <dbReference type="NCBI Taxonomy" id="4615"/>
    <lineage>
        <taxon>Eukaryota</taxon>
        <taxon>Viridiplantae</taxon>
        <taxon>Streptophyta</taxon>
        <taxon>Embryophyta</taxon>
        <taxon>Tracheophyta</taxon>
        <taxon>Spermatophyta</taxon>
        <taxon>Magnoliopsida</taxon>
        <taxon>Liliopsida</taxon>
        <taxon>Poales</taxon>
        <taxon>Bromeliaceae</taxon>
        <taxon>Bromelioideae</taxon>
        <taxon>Ananas</taxon>
    </lineage>
</organism>
<feature type="region of interest" description="Disordered" evidence="2">
    <location>
        <begin position="140"/>
        <end position="166"/>
    </location>
</feature>
<dbReference type="InterPro" id="IPR036236">
    <property type="entry name" value="Znf_C2H2_sf"/>
</dbReference>
<evidence type="ECO:0000256" key="2">
    <source>
        <dbReference type="SAM" id="MobiDB-lite"/>
    </source>
</evidence>
<dbReference type="RefSeq" id="XP_020089668.1">
    <property type="nucleotide sequence ID" value="XM_020234079.1"/>
</dbReference>
<evidence type="ECO:0000313" key="4">
    <source>
        <dbReference type="Proteomes" id="UP000515123"/>
    </source>
</evidence>
<sequence>MKGPSSSRPPRPSSPPSAGSMASMIRRRRTGRRVSQTRADRVTTHPYLCTTCGQTFRNGRALGGHQNAHRLERSSSAPHARRQASPVNAQSNWVHRAMLAQLQFHRSRLLGSTGNFAPTQDMQALPSLMQGAIAAQTPYDRSHNSHFNLPQDVHSPPNLTETPTPTPQPYCQNHLESHPSLIERPTLAQPSHNPNNPMSPSHFAPRVNLTMDTKGKGIVYERPHHQLRSGLAGNSSPTFPFNGPRHEEEMAGEFHPGVNLPLPLSCLNRGVVSLTTAGNAAIANPVQSYMLGATVKDLLPLQCVSIAAGSDLPPLLGRNDGDGVTLNLLDALGSHPMASSATPPSLDLNLHL</sequence>
<dbReference type="SUPFAM" id="SSF57667">
    <property type="entry name" value="beta-beta-alpha zinc fingers"/>
    <property type="match status" value="1"/>
</dbReference>
<dbReference type="OrthoDB" id="1512953at2759"/>
<dbReference type="GeneID" id="109711157"/>
<feature type="region of interest" description="Disordered" evidence="2">
    <location>
        <begin position="1"/>
        <end position="40"/>
    </location>
</feature>
<evidence type="ECO:0000256" key="1">
    <source>
        <dbReference type="PROSITE-ProRule" id="PRU00042"/>
    </source>
</evidence>
<reference evidence="4" key="1">
    <citation type="journal article" date="2015" name="Nat. Genet.">
        <title>The pineapple genome and the evolution of CAM photosynthesis.</title>
        <authorList>
            <person name="Ming R."/>
            <person name="VanBuren R."/>
            <person name="Wai C.M."/>
            <person name="Tang H."/>
            <person name="Schatz M.C."/>
            <person name="Bowers J.E."/>
            <person name="Lyons E."/>
            <person name="Wang M.L."/>
            <person name="Chen J."/>
            <person name="Biggers E."/>
            <person name="Zhang J."/>
            <person name="Huang L."/>
            <person name="Zhang L."/>
            <person name="Miao W."/>
            <person name="Zhang J."/>
            <person name="Ye Z."/>
            <person name="Miao C."/>
            <person name="Lin Z."/>
            <person name="Wang H."/>
            <person name="Zhou H."/>
            <person name="Yim W.C."/>
            <person name="Priest H.D."/>
            <person name="Zheng C."/>
            <person name="Woodhouse M."/>
            <person name="Edger P.P."/>
            <person name="Guyot R."/>
            <person name="Guo H.B."/>
            <person name="Guo H."/>
            <person name="Zheng G."/>
            <person name="Singh R."/>
            <person name="Sharma A."/>
            <person name="Min X."/>
            <person name="Zheng Y."/>
            <person name="Lee H."/>
            <person name="Gurtowski J."/>
            <person name="Sedlazeck F.J."/>
            <person name="Harkess A."/>
            <person name="McKain M.R."/>
            <person name="Liao Z."/>
            <person name="Fang J."/>
            <person name="Liu J."/>
            <person name="Zhang X."/>
            <person name="Zhang Q."/>
            <person name="Hu W."/>
            <person name="Qin Y."/>
            <person name="Wang K."/>
            <person name="Chen L.Y."/>
            <person name="Shirley N."/>
            <person name="Lin Y.R."/>
            <person name="Liu L.Y."/>
            <person name="Hernandez A.G."/>
            <person name="Wright C.L."/>
            <person name="Bulone V."/>
            <person name="Tuskan G.A."/>
            <person name="Heath K."/>
            <person name="Zee F."/>
            <person name="Moore P.H."/>
            <person name="Sunkar R."/>
            <person name="Leebens-Mack J.H."/>
            <person name="Mockler T."/>
            <person name="Bennetzen J.L."/>
            <person name="Freeling M."/>
            <person name="Sankoff D."/>
            <person name="Paterson A.H."/>
            <person name="Zhu X."/>
            <person name="Yang X."/>
            <person name="Smith J.A."/>
            <person name="Cushman J.C."/>
            <person name="Paull R.E."/>
            <person name="Yu Q."/>
        </authorList>
    </citation>
    <scope>NUCLEOTIDE SEQUENCE [LARGE SCALE GENOMIC DNA]</scope>
    <source>
        <strain evidence="4">cv. F153</strain>
    </source>
</reference>